<dbReference type="PANTHER" id="PTHR38103:SF1">
    <property type="entry name" value="RECOMBINATION-ASSOCIATED PROTEIN RDGC"/>
    <property type="match status" value="1"/>
</dbReference>
<dbReference type="GO" id="GO:0003690">
    <property type="term" value="F:double-stranded DNA binding"/>
    <property type="evidence" value="ECO:0007669"/>
    <property type="project" value="TreeGrafter"/>
</dbReference>
<name>A0A3B0ZZN3_9ZZZZ</name>
<keyword evidence="3" id="KW-0233">DNA recombination</keyword>
<dbReference type="NCBIfam" id="NF001462">
    <property type="entry name" value="PRK00321.1-3"/>
    <property type="match status" value="1"/>
</dbReference>
<sequence length="311" mass="35156">MWFSNLQFYRFTKLFTLSPEVLAEHLASKAFRPCGKLDLFTYGWVSPLGRYSDELVHVANGSILLCARKEEKVIPSSVIRDEVNERAQDIEQQQGRPVSRKEREAIKEEVLQDLLPKAFTRSQRIFLYISPKDNLLVVNCSSAKKTEELLSYLRTTLGSLPIVSPSLLASPAAIMTSWLVDDDAPTDFIIEDECELREAGDEGSIVRCKRQDLVSDEVLTHLKAGKQATKLSITWQDSLSCILNEDLSIQRLRFNQEVLDQGSDIDSDDIIAQLDNDFSVMTLELARFIPRLLEVLGGENKEAYNKLEQAA</sequence>
<evidence type="ECO:0000256" key="2">
    <source>
        <dbReference type="ARBA" id="ARBA00022490"/>
    </source>
</evidence>
<evidence type="ECO:0000256" key="1">
    <source>
        <dbReference type="ARBA" id="ARBA00004453"/>
    </source>
</evidence>
<dbReference type="GO" id="GO:0006310">
    <property type="term" value="P:DNA recombination"/>
    <property type="evidence" value="ECO:0007669"/>
    <property type="project" value="UniProtKB-KW"/>
</dbReference>
<dbReference type="GO" id="GO:0000018">
    <property type="term" value="P:regulation of DNA recombination"/>
    <property type="evidence" value="ECO:0007669"/>
    <property type="project" value="TreeGrafter"/>
</dbReference>
<dbReference type="Pfam" id="PF04381">
    <property type="entry name" value="RdgC"/>
    <property type="match status" value="1"/>
</dbReference>
<proteinExistence type="inferred from homology"/>
<dbReference type="PANTHER" id="PTHR38103">
    <property type="entry name" value="RECOMBINATION-ASSOCIATED PROTEIN RDGC"/>
    <property type="match status" value="1"/>
</dbReference>
<protein>
    <submittedName>
        <fullName evidence="4">DNA recombination-dependent growth factor C</fullName>
    </submittedName>
</protein>
<organism evidence="4">
    <name type="scientific">hydrothermal vent metagenome</name>
    <dbReference type="NCBI Taxonomy" id="652676"/>
    <lineage>
        <taxon>unclassified sequences</taxon>
        <taxon>metagenomes</taxon>
        <taxon>ecological metagenomes</taxon>
    </lineage>
</organism>
<comment type="subcellular location">
    <subcellularLocation>
        <location evidence="1">Cytoplasm</location>
        <location evidence="1">Nucleoid</location>
    </subcellularLocation>
</comment>
<dbReference type="NCBIfam" id="NF001464">
    <property type="entry name" value="PRK00321.1-5"/>
    <property type="match status" value="1"/>
</dbReference>
<dbReference type="InterPro" id="IPR007476">
    <property type="entry name" value="RdgC"/>
</dbReference>
<dbReference type="HAMAP" id="MF_00194">
    <property type="entry name" value="RdgC"/>
    <property type="match status" value="1"/>
</dbReference>
<gene>
    <name evidence="4" type="ORF">MNBD_GAMMA16-1673</name>
</gene>
<keyword evidence="2" id="KW-0963">Cytoplasm</keyword>
<accession>A0A3B0ZZN3</accession>
<reference evidence="4" key="1">
    <citation type="submission" date="2018-06" db="EMBL/GenBank/DDBJ databases">
        <authorList>
            <person name="Zhirakovskaya E."/>
        </authorList>
    </citation>
    <scope>NUCLEOTIDE SEQUENCE</scope>
</reference>
<evidence type="ECO:0000256" key="3">
    <source>
        <dbReference type="ARBA" id="ARBA00023172"/>
    </source>
</evidence>
<evidence type="ECO:0000313" key="4">
    <source>
        <dbReference type="EMBL" id="VAW86056.1"/>
    </source>
</evidence>
<dbReference type="AlphaFoldDB" id="A0A3B0ZZN3"/>
<dbReference type="EMBL" id="UOFO01000086">
    <property type="protein sequence ID" value="VAW86056.1"/>
    <property type="molecule type" value="Genomic_DNA"/>
</dbReference>
<dbReference type="GO" id="GO:0043590">
    <property type="term" value="C:bacterial nucleoid"/>
    <property type="evidence" value="ECO:0007669"/>
    <property type="project" value="TreeGrafter"/>
</dbReference>